<keyword evidence="2" id="KW-1185">Reference proteome</keyword>
<evidence type="ECO:0000313" key="1">
    <source>
        <dbReference type="EMBL" id="GHC65050.1"/>
    </source>
</evidence>
<accession>A0A918WPY5</accession>
<reference evidence="1" key="2">
    <citation type="submission" date="2020-09" db="EMBL/GenBank/DDBJ databases">
        <authorList>
            <person name="Sun Q."/>
            <person name="Kim S."/>
        </authorList>
    </citation>
    <scope>NUCLEOTIDE SEQUENCE</scope>
    <source>
        <strain evidence="1">KCTC 12988</strain>
    </source>
</reference>
<comment type="caution">
    <text evidence="1">The sequence shown here is derived from an EMBL/GenBank/DDBJ whole genome shotgun (WGS) entry which is preliminary data.</text>
</comment>
<sequence>MGFARDDVALAISDRPNFGTLADGDGEVDFGIYEFNRSRCGGKWEFFEYCFVGSGYKLAD</sequence>
<protein>
    <submittedName>
        <fullName evidence="1">Uncharacterized protein</fullName>
    </submittedName>
</protein>
<organism evidence="1 2">
    <name type="scientific">Roseibacillus persicicus</name>
    <dbReference type="NCBI Taxonomy" id="454148"/>
    <lineage>
        <taxon>Bacteria</taxon>
        <taxon>Pseudomonadati</taxon>
        <taxon>Verrucomicrobiota</taxon>
        <taxon>Verrucomicrobiia</taxon>
        <taxon>Verrucomicrobiales</taxon>
        <taxon>Verrucomicrobiaceae</taxon>
        <taxon>Roseibacillus</taxon>
    </lineage>
</organism>
<dbReference type="AlphaFoldDB" id="A0A918WPY5"/>
<evidence type="ECO:0000313" key="2">
    <source>
        <dbReference type="Proteomes" id="UP000644507"/>
    </source>
</evidence>
<dbReference type="Proteomes" id="UP000644507">
    <property type="component" value="Unassembled WGS sequence"/>
</dbReference>
<gene>
    <name evidence="1" type="ORF">GCM10007100_36100</name>
</gene>
<reference evidence="1" key="1">
    <citation type="journal article" date="2014" name="Int. J. Syst. Evol. Microbiol.">
        <title>Complete genome sequence of Corynebacterium casei LMG S-19264T (=DSM 44701T), isolated from a smear-ripened cheese.</title>
        <authorList>
            <consortium name="US DOE Joint Genome Institute (JGI-PGF)"/>
            <person name="Walter F."/>
            <person name="Albersmeier A."/>
            <person name="Kalinowski J."/>
            <person name="Ruckert C."/>
        </authorList>
    </citation>
    <scope>NUCLEOTIDE SEQUENCE</scope>
    <source>
        <strain evidence="1">KCTC 12988</strain>
    </source>
</reference>
<proteinExistence type="predicted"/>
<dbReference type="EMBL" id="BMXI01000018">
    <property type="protein sequence ID" value="GHC65050.1"/>
    <property type="molecule type" value="Genomic_DNA"/>
</dbReference>
<name>A0A918WPY5_9BACT</name>